<dbReference type="RefSeq" id="WP_269121781.1">
    <property type="nucleotide sequence ID" value="NZ_JAPUBN010000001.1"/>
</dbReference>
<gene>
    <name evidence="2" type="ORF">O1D97_00340</name>
    <name evidence="3" type="ORF">O1D97_00360</name>
</gene>
<proteinExistence type="predicted"/>
<keyword evidence="4" id="KW-1185">Reference proteome</keyword>
<feature type="signal peptide" evidence="1">
    <location>
        <begin position="1"/>
        <end position="24"/>
    </location>
</feature>
<comment type="caution">
    <text evidence="3">The sequence shown here is derived from an EMBL/GenBank/DDBJ whole genome shotgun (WGS) entry which is preliminary data.</text>
</comment>
<evidence type="ECO:0000313" key="4">
    <source>
        <dbReference type="Proteomes" id="UP001149719"/>
    </source>
</evidence>
<sequence length="70" mass="7607">MKILKILAVSAILGGALPSPLDSASETTWKIPSSVPEGSFFYDNFLKHFANHVGELTDVETYLPSLITAR</sequence>
<evidence type="ECO:0000313" key="2">
    <source>
        <dbReference type="EMBL" id="MCZ2720127.1"/>
    </source>
</evidence>
<accession>A0ABT4JPQ7</accession>
<dbReference type="EMBL" id="JAPUBN010000002">
    <property type="protein sequence ID" value="MCZ2720131.1"/>
    <property type="molecule type" value="Genomic_DNA"/>
</dbReference>
<protein>
    <submittedName>
        <fullName evidence="3">Uncharacterized protein</fullName>
    </submittedName>
</protein>
<dbReference type="Proteomes" id="UP001149719">
    <property type="component" value="Unassembled WGS sequence"/>
</dbReference>
<dbReference type="EMBL" id="JAPUBN010000001">
    <property type="protein sequence ID" value="MCZ2720127.1"/>
    <property type="molecule type" value="Genomic_DNA"/>
</dbReference>
<evidence type="ECO:0000256" key="1">
    <source>
        <dbReference type="SAM" id="SignalP"/>
    </source>
</evidence>
<evidence type="ECO:0000313" key="3">
    <source>
        <dbReference type="EMBL" id="MCZ2720131.1"/>
    </source>
</evidence>
<reference evidence="3" key="1">
    <citation type="submission" date="2022-12" db="EMBL/GenBank/DDBJ databases">
        <title>Marinomonas 15G1-11 sp. nov, isolated from marine algae.</title>
        <authorList>
            <person name="Butt M."/>
            <person name="Choi D.G."/>
            <person name="Kim J.M."/>
            <person name="Lee J.K."/>
            <person name="Baek J.H."/>
            <person name="Jeon C.O."/>
        </authorList>
    </citation>
    <scope>NUCLEOTIDE SEQUENCE</scope>
    <source>
        <strain evidence="3">15G1-11</strain>
    </source>
</reference>
<organism evidence="3 4">
    <name type="scientific">Marinomonas phaeophyticola</name>
    <dbReference type="NCBI Taxonomy" id="3004091"/>
    <lineage>
        <taxon>Bacteria</taxon>
        <taxon>Pseudomonadati</taxon>
        <taxon>Pseudomonadota</taxon>
        <taxon>Gammaproteobacteria</taxon>
        <taxon>Oceanospirillales</taxon>
        <taxon>Oceanospirillaceae</taxon>
        <taxon>Marinomonas</taxon>
    </lineage>
</organism>
<keyword evidence="1" id="KW-0732">Signal</keyword>
<feature type="chain" id="PRO_5045032312" evidence="1">
    <location>
        <begin position="25"/>
        <end position="70"/>
    </location>
</feature>
<name>A0ABT4JPQ7_9GAMM</name>